<dbReference type="PANTHER" id="PTHR11923">
    <property type="entry name" value="SCAVENGER RECEPTOR CLASS B TYPE-1 SR-B1"/>
    <property type="match status" value="1"/>
</dbReference>
<dbReference type="PRINTS" id="PR01609">
    <property type="entry name" value="CD36FAMILY"/>
</dbReference>
<gene>
    <name evidence="8" type="ORF">ILUMI_18731</name>
</gene>
<dbReference type="Proteomes" id="UP000801492">
    <property type="component" value="Unassembled WGS sequence"/>
</dbReference>
<keyword evidence="9" id="KW-1185">Reference proteome</keyword>
<evidence type="ECO:0000313" key="8">
    <source>
        <dbReference type="EMBL" id="KAF2887442.1"/>
    </source>
</evidence>
<evidence type="ECO:0000256" key="4">
    <source>
        <dbReference type="ARBA" id="ARBA00022692"/>
    </source>
</evidence>
<evidence type="ECO:0000256" key="3">
    <source>
        <dbReference type="ARBA" id="ARBA00022475"/>
    </source>
</evidence>
<keyword evidence="7" id="KW-0325">Glycoprotein</keyword>
<dbReference type="OrthoDB" id="8187528at2759"/>
<dbReference type="GO" id="GO:0005886">
    <property type="term" value="C:plasma membrane"/>
    <property type="evidence" value="ECO:0007669"/>
    <property type="project" value="UniProtKB-SubCell"/>
</dbReference>
<feature type="non-terminal residue" evidence="8">
    <location>
        <position position="296"/>
    </location>
</feature>
<dbReference type="GO" id="GO:0005737">
    <property type="term" value="C:cytoplasm"/>
    <property type="evidence" value="ECO:0007669"/>
    <property type="project" value="TreeGrafter"/>
</dbReference>
<keyword evidence="3" id="KW-1003">Cell membrane</keyword>
<evidence type="ECO:0000313" key="9">
    <source>
        <dbReference type="Proteomes" id="UP000801492"/>
    </source>
</evidence>
<keyword evidence="5" id="KW-1133">Transmembrane helix</keyword>
<accession>A0A8K0G3V5</accession>
<evidence type="ECO:0000256" key="2">
    <source>
        <dbReference type="ARBA" id="ARBA00010532"/>
    </source>
</evidence>
<dbReference type="InterPro" id="IPR002159">
    <property type="entry name" value="CD36_fam"/>
</dbReference>
<evidence type="ECO:0000256" key="6">
    <source>
        <dbReference type="ARBA" id="ARBA00023136"/>
    </source>
</evidence>
<dbReference type="Pfam" id="PF01130">
    <property type="entry name" value="CD36"/>
    <property type="match status" value="1"/>
</dbReference>
<proteinExistence type="inferred from homology"/>
<evidence type="ECO:0000256" key="1">
    <source>
        <dbReference type="ARBA" id="ARBA00004236"/>
    </source>
</evidence>
<protein>
    <submittedName>
        <fullName evidence="8">Uncharacterized protein</fullName>
    </submittedName>
</protein>
<keyword evidence="6" id="KW-0472">Membrane</keyword>
<dbReference type="AlphaFoldDB" id="A0A8K0G3V5"/>
<organism evidence="8 9">
    <name type="scientific">Ignelater luminosus</name>
    <name type="common">Cucubano</name>
    <name type="synonym">Pyrophorus luminosus</name>
    <dbReference type="NCBI Taxonomy" id="2038154"/>
    <lineage>
        <taxon>Eukaryota</taxon>
        <taxon>Metazoa</taxon>
        <taxon>Ecdysozoa</taxon>
        <taxon>Arthropoda</taxon>
        <taxon>Hexapoda</taxon>
        <taxon>Insecta</taxon>
        <taxon>Pterygota</taxon>
        <taxon>Neoptera</taxon>
        <taxon>Endopterygota</taxon>
        <taxon>Coleoptera</taxon>
        <taxon>Polyphaga</taxon>
        <taxon>Elateriformia</taxon>
        <taxon>Elateroidea</taxon>
        <taxon>Elateridae</taxon>
        <taxon>Agrypninae</taxon>
        <taxon>Pyrophorini</taxon>
        <taxon>Ignelater</taxon>
    </lineage>
</organism>
<dbReference type="EMBL" id="VTPC01083488">
    <property type="protein sequence ID" value="KAF2887442.1"/>
    <property type="molecule type" value="Genomic_DNA"/>
</dbReference>
<keyword evidence="4" id="KW-0812">Transmembrane</keyword>
<reference evidence="8" key="1">
    <citation type="submission" date="2019-08" db="EMBL/GenBank/DDBJ databases">
        <title>The genome of the North American firefly Photinus pyralis.</title>
        <authorList>
            <consortium name="Photinus pyralis genome working group"/>
            <person name="Fallon T.R."/>
            <person name="Sander Lower S.E."/>
            <person name="Weng J.-K."/>
        </authorList>
    </citation>
    <scope>NUCLEOTIDE SEQUENCE</scope>
    <source>
        <strain evidence="8">TRF0915ILg1</strain>
        <tissue evidence="8">Whole body</tissue>
    </source>
</reference>
<evidence type="ECO:0000256" key="5">
    <source>
        <dbReference type="ARBA" id="ARBA00022989"/>
    </source>
</evidence>
<sequence length="296" mass="34384">GMASYLWDHSFFTKFAFNLLLRSLQSRSIVQTTINDYLWNFTDPILDVAQTVAPSLVPVKNMGILHRIYSNFEDLVTVYIGQQHGHEKFFKIDKYEGSEYLPGYGDTCEDKIVNSTEGVAYHQFLTKNSTLLYWRKTICKVTPLYYEKTVRKYGVDAYRFNLPNNTYDRTFPSFLDCYISNPPLPDGLSDVSKCYYDFPMAASFPHFLYGDDMLHSYVDGLEPNEEKHDSFVIVEPTTGLPMESRARSQSNLVIRKLSGFNEIVDRFSDMVVPMFWAEYEVHDQKEKKKSAKKQKD</sequence>
<name>A0A8K0G3V5_IGNLU</name>
<evidence type="ECO:0000256" key="7">
    <source>
        <dbReference type="ARBA" id="ARBA00023180"/>
    </source>
</evidence>
<comment type="similarity">
    <text evidence="2">Belongs to the CD36 family.</text>
</comment>
<dbReference type="GO" id="GO:0005044">
    <property type="term" value="F:scavenger receptor activity"/>
    <property type="evidence" value="ECO:0007669"/>
    <property type="project" value="TreeGrafter"/>
</dbReference>
<comment type="subcellular location">
    <subcellularLocation>
        <location evidence="1">Cell membrane</location>
    </subcellularLocation>
</comment>
<comment type="caution">
    <text evidence="8">The sequence shown here is derived from an EMBL/GenBank/DDBJ whole genome shotgun (WGS) entry which is preliminary data.</text>
</comment>
<dbReference type="PANTHER" id="PTHR11923:SF89">
    <property type="entry name" value="GH15894P"/>
    <property type="match status" value="1"/>
</dbReference>